<sequence length="293" mass="31640">MPAIRSGCKRSHRDLQQLSIGVSKAKSTLSLILPVPAPASSSPKRKKTRNAFILFRSHLIANKILPASATHQNDVSRLAGVLWHEQDKETVDYFYRRAEEERQRRLAEDGGFEIVKREGTRHPAQKTPVAQLPTPPSSPYSSTRTPAKSGALISSCSPGSSSGGDISPLSYPVTPLDAQPKDSFLEPSRAVDNPPPSPAPLKPEVKLFVNIPEPSHPSVYNGSIGLPSLSHGSALGLLINPSTNEKGLSTYQLCANMLRHQDTLAPAPARLPSSIEDSAFMEAFLDLTAWGDN</sequence>
<protein>
    <recommendedName>
        <fullName evidence="3">HMG box domain-containing protein</fullName>
    </recommendedName>
</protein>
<feature type="region of interest" description="Disordered" evidence="2">
    <location>
        <begin position="110"/>
        <end position="199"/>
    </location>
</feature>
<accession>A0A4S4KYE0</accession>
<dbReference type="Proteomes" id="UP000308199">
    <property type="component" value="Unassembled WGS sequence"/>
</dbReference>
<evidence type="ECO:0000256" key="2">
    <source>
        <dbReference type="SAM" id="MobiDB-lite"/>
    </source>
</evidence>
<dbReference type="PROSITE" id="PS50118">
    <property type="entry name" value="HMG_BOX_2"/>
    <property type="match status" value="1"/>
</dbReference>
<keyword evidence="1" id="KW-0539">Nucleus</keyword>
<gene>
    <name evidence="4" type="ORF">EW145_g5896</name>
</gene>
<reference evidence="4 5" key="1">
    <citation type="submission" date="2019-02" db="EMBL/GenBank/DDBJ databases">
        <title>Genome sequencing of the rare red list fungi Phellinidium pouzarii.</title>
        <authorList>
            <person name="Buettner E."/>
            <person name="Kellner H."/>
        </authorList>
    </citation>
    <scope>NUCLEOTIDE SEQUENCE [LARGE SCALE GENOMIC DNA]</scope>
    <source>
        <strain evidence="4 5">DSM 108285</strain>
    </source>
</reference>
<feature type="DNA-binding region" description="HMG box" evidence="1">
    <location>
        <begin position="45"/>
        <end position="113"/>
    </location>
</feature>
<dbReference type="InterPro" id="IPR009071">
    <property type="entry name" value="HMG_box_dom"/>
</dbReference>
<name>A0A4S4KYE0_9AGAM</name>
<dbReference type="SMART" id="SM00398">
    <property type="entry name" value="HMG"/>
    <property type="match status" value="1"/>
</dbReference>
<proteinExistence type="predicted"/>
<dbReference type="SUPFAM" id="SSF47095">
    <property type="entry name" value="HMG-box"/>
    <property type="match status" value="1"/>
</dbReference>
<dbReference type="OrthoDB" id="6247875at2759"/>
<feature type="compositionally biased region" description="Basic and acidic residues" evidence="2">
    <location>
        <begin position="110"/>
        <end position="121"/>
    </location>
</feature>
<organism evidence="4 5">
    <name type="scientific">Phellinidium pouzarii</name>
    <dbReference type="NCBI Taxonomy" id="167371"/>
    <lineage>
        <taxon>Eukaryota</taxon>
        <taxon>Fungi</taxon>
        <taxon>Dikarya</taxon>
        <taxon>Basidiomycota</taxon>
        <taxon>Agaricomycotina</taxon>
        <taxon>Agaricomycetes</taxon>
        <taxon>Hymenochaetales</taxon>
        <taxon>Hymenochaetaceae</taxon>
        <taxon>Phellinidium</taxon>
    </lineage>
</organism>
<dbReference type="Gene3D" id="1.10.30.10">
    <property type="entry name" value="High mobility group box domain"/>
    <property type="match status" value="1"/>
</dbReference>
<evidence type="ECO:0000313" key="4">
    <source>
        <dbReference type="EMBL" id="THH03922.1"/>
    </source>
</evidence>
<dbReference type="GO" id="GO:0005634">
    <property type="term" value="C:nucleus"/>
    <property type="evidence" value="ECO:0007669"/>
    <property type="project" value="UniProtKB-UniRule"/>
</dbReference>
<dbReference type="InterPro" id="IPR036910">
    <property type="entry name" value="HMG_box_dom_sf"/>
</dbReference>
<evidence type="ECO:0000313" key="5">
    <source>
        <dbReference type="Proteomes" id="UP000308199"/>
    </source>
</evidence>
<dbReference type="AlphaFoldDB" id="A0A4S4KYE0"/>
<keyword evidence="1" id="KW-0238">DNA-binding</keyword>
<feature type="domain" description="HMG box" evidence="3">
    <location>
        <begin position="45"/>
        <end position="113"/>
    </location>
</feature>
<keyword evidence="5" id="KW-1185">Reference proteome</keyword>
<dbReference type="EMBL" id="SGPK01000396">
    <property type="protein sequence ID" value="THH03922.1"/>
    <property type="molecule type" value="Genomic_DNA"/>
</dbReference>
<evidence type="ECO:0000259" key="3">
    <source>
        <dbReference type="PROSITE" id="PS50118"/>
    </source>
</evidence>
<evidence type="ECO:0000256" key="1">
    <source>
        <dbReference type="PROSITE-ProRule" id="PRU00267"/>
    </source>
</evidence>
<dbReference type="GO" id="GO:0003677">
    <property type="term" value="F:DNA binding"/>
    <property type="evidence" value="ECO:0007669"/>
    <property type="project" value="UniProtKB-UniRule"/>
</dbReference>
<feature type="compositionally biased region" description="Low complexity" evidence="2">
    <location>
        <begin position="139"/>
        <end position="170"/>
    </location>
</feature>
<comment type="caution">
    <text evidence="4">The sequence shown here is derived from an EMBL/GenBank/DDBJ whole genome shotgun (WGS) entry which is preliminary data.</text>
</comment>